<feature type="chain" id="PRO_5023915735" description="F-box domain-containing protein" evidence="3">
    <location>
        <begin position="21"/>
        <end position="382"/>
    </location>
</feature>
<feature type="signal peptide" evidence="3">
    <location>
        <begin position="1"/>
        <end position="20"/>
    </location>
</feature>
<dbReference type="SMART" id="SM00256">
    <property type="entry name" value="FBOX"/>
    <property type="match status" value="1"/>
</dbReference>
<organism evidence="5 6">
    <name type="scientific">Nyssa sinensis</name>
    <dbReference type="NCBI Taxonomy" id="561372"/>
    <lineage>
        <taxon>Eukaryota</taxon>
        <taxon>Viridiplantae</taxon>
        <taxon>Streptophyta</taxon>
        <taxon>Embryophyta</taxon>
        <taxon>Tracheophyta</taxon>
        <taxon>Spermatophyta</taxon>
        <taxon>Magnoliopsida</taxon>
        <taxon>eudicotyledons</taxon>
        <taxon>Gunneridae</taxon>
        <taxon>Pentapetalae</taxon>
        <taxon>asterids</taxon>
        <taxon>Cornales</taxon>
        <taxon>Nyssaceae</taxon>
        <taxon>Nyssa</taxon>
    </lineage>
</organism>
<sequence length="382" mass="43918">MKIDLLHLLFPFLLIFSSAAYDHIQLVQTWPVTFCASRADCVPVLPRNFTLHGLWPANSKGVTIRHCHSNTSGLSSTPDIISHVLQVRKEEVVVGCQHNQTSHFPRFDAANEGKSKSIATSSRVPKQTLVTVGHVNLEREREAMVSNNGDQQLPEDVMIDILSRLPVKSMMRFRSVCKKCHKIGFGLDPLTNDYKVIWMRLFWDEKIDTIHHPTFASVYTLSTNSWRHLEVVLPSNRRVFGRRAVRNSMGNTYLNGVYYWATYADDGTYTYPDQNYMILSFDMSNEIFGEMPGPPDICESLHEYAELTMYNGFIAMLIWCPNAVEKYFYIWVMKEEGLWTKELTIGPLRGVRSPLGFWKIDELFLEIALHNWFCIISAPKNL</sequence>
<dbReference type="InterPro" id="IPR001810">
    <property type="entry name" value="F-box_dom"/>
</dbReference>
<dbReference type="InterPro" id="IPR018188">
    <property type="entry name" value="RNase_T2_His_AS_1"/>
</dbReference>
<evidence type="ECO:0000313" key="6">
    <source>
        <dbReference type="Proteomes" id="UP000325577"/>
    </source>
</evidence>
<dbReference type="InterPro" id="IPR001568">
    <property type="entry name" value="RNase_T2-like"/>
</dbReference>
<name>A0A5J5BYM4_9ASTE</name>
<dbReference type="OrthoDB" id="1867629at2759"/>
<dbReference type="PROSITE" id="PS50181">
    <property type="entry name" value="FBOX"/>
    <property type="match status" value="1"/>
</dbReference>
<evidence type="ECO:0000259" key="4">
    <source>
        <dbReference type="PROSITE" id="PS50181"/>
    </source>
</evidence>
<evidence type="ECO:0000256" key="1">
    <source>
        <dbReference type="ARBA" id="ARBA00007469"/>
    </source>
</evidence>
<dbReference type="EMBL" id="CM018032">
    <property type="protein sequence ID" value="KAA8548019.1"/>
    <property type="molecule type" value="Genomic_DNA"/>
</dbReference>
<evidence type="ECO:0000256" key="3">
    <source>
        <dbReference type="SAM" id="SignalP"/>
    </source>
</evidence>
<dbReference type="InterPro" id="IPR017451">
    <property type="entry name" value="F-box-assoc_interact_dom"/>
</dbReference>
<dbReference type="Gene3D" id="3.90.730.10">
    <property type="entry name" value="Ribonuclease T2-like"/>
    <property type="match status" value="1"/>
</dbReference>
<dbReference type="NCBIfam" id="TIGR01640">
    <property type="entry name" value="F_box_assoc_1"/>
    <property type="match status" value="1"/>
</dbReference>
<dbReference type="GO" id="GO:0003723">
    <property type="term" value="F:RNA binding"/>
    <property type="evidence" value="ECO:0007669"/>
    <property type="project" value="InterPro"/>
</dbReference>
<dbReference type="PROSITE" id="PS00530">
    <property type="entry name" value="RNASE_T2_1"/>
    <property type="match status" value="1"/>
</dbReference>
<dbReference type="Pfam" id="PF08268">
    <property type="entry name" value="FBA_3"/>
    <property type="match status" value="1"/>
</dbReference>
<dbReference type="Proteomes" id="UP000325577">
    <property type="component" value="Linkage Group LG1"/>
</dbReference>
<comment type="similarity">
    <text evidence="1 2">Belongs to the RNase T2 family.</text>
</comment>
<gene>
    <name evidence="5" type="ORF">F0562_004448</name>
</gene>
<feature type="domain" description="F-box" evidence="4">
    <location>
        <begin position="147"/>
        <end position="201"/>
    </location>
</feature>
<accession>A0A5J5BYM4</accession>
<dbReference type="GO" id="GO:0033897">
    <property type="term" value="F:ribonuclease T2 activity"/>
    <property type="evidence" value="ECO:0007669"/>
    <property type="project" value="InterPro"/>
</dbReference>
<dbReference type="CDD" id="cd22157">
    <property type="entry name" value="F-box_AtFBW1-like"/>
    <property type="match status" value="1"/>
</dbReference>
<dbReference type="SUPFAM" id="SSF55895">
    <property type="entry name" value="Ribonuclease Rh-like"/>
    <property type="match status" value="1"/>
</dbReference>
<dbReference type="InterPro" id="IPR036047">
    <property type="entry name" value="F-box-like_dom_sf"/>
</dbReference>
<evidence type="ECO:0000256" key="2">
    <source>
        <dbReference type="RuleBase" id="RU004328"/>
    </source>
</evidence>
<dbReference type="PANTHER" id="PTHR31672:SF13">
    <property type="entry name" value="F-BOX PROTEIN CPR30-LIKE"/>
    <property type="match status" value="1"/>
</dbReference>
<keyword evidence="3" id="KW-0732">Signal</keyword>
<protein>
    <recommendedName>
        <fullName evidence="4">F-box domain-containing protein</fullName>
    </recommendedName>
</protein>
<dbReference type="InterPro" id="IPR050796">
    <property type="entry name" value="SCF_F-box_component"/>
</dbReference>
<dbReference type="AlphaFoldDB" id="A0A5J5BYM4"/>
<keyword evidence="6" id="KW-1185">Reference proteome</keyword>
<proteinExistence type="inferred from homology"/>
<dbReference type="Pfam" id="PF00445">
    <property type="entry name" value="Ribonuclease_T2"/>
    <property type="match status" value="1"/>
</dbReference>
<dbReference type="InterPro" id="IPR013187">
    <property type="entry name" value="F-box-assoc_dom_typ3"/>
</dbReference>
<dbReference type="Gene3D" id="1.20.1280.50">
    <property type="match status" value="1"/>
</dbReference>
<reference evidence="5 6" key="1">
    <citation type="submission" date="2019-09" db="EMBL/GenBank/DDBJ databases">
        <title>A chromosome-level genome assembly of the Chinese tupelo Nyssa sinensis.</title>
        <authorList>
            <person name="Yang X."/>
            <person name="Kang M."/>
            <person name="Yang Y."/>
            <person name="Xiong H."/>
            <person name="Wang M."/>
            <person name="Zhang Z."/>
            <person name="Wang Z."/>
            <person name="Wu H."/>
            <person name="Ma T."/>
            <person name="Liu J."/>
            <person name="Xi Z."/>
        </authorList>
    </citation>
    <scope>NUCLEOTIDE SEQUENCE [LARGE SCALE GENOMIC DNA]</scope>
    <source>
        <strain evidence="5">J267</strain>
        <tissue evidence="5">Leaf</tissue>
    </source>
</reference>
<dbReference type="SUPFAM" id="SSF81383">
    <property type="entry name" value="F-box domain"/>
    <property type="match status" value="1"/>
</dbReference>
<dbReference type="PANTHER" id="PTHR31672">
    <property type="entry name" value="BNACNNG10540D PROTEIN"/>
    <property type="match status" value="1"/>
</dbReference>
<dbReference type="InterPro" id="IPR036430">
    <property type="entry name" value="RNase_T2-like_sf"/>
</dbReference>
<evidence type="ECO:0000313" key="5">
    <source>
        <dbReference type="EMBL" id="KAA8548019.1"/>
    </source>
</evidence>